<dbReference type="EMBL" id="ABFK02000008">
    <property type="protein sequence ID" value="EDS04831.1"/>
    <property type="molecule type" value="Genomic_DNA"/>
</dbReference>
<reference evidence="2 3" key="1">
    <citation type="submission" date="2007-10" db="EMBL/GenBank/DDBJ databases">
        <authorList>
            <person name="Fulton L."/>
            <person name="Clifton S."/>
            <person name="Fulton B."/>
            <person name="Xu J."/>
            <person name="Minx P."/>
            <person name="Pepin K.H."/>
            <person name="Johnson M."/>
            <person name="Thiruvilangam P."/>
            <person name="Bhonagiri V."/>
            <person name="Nash W.E."/>
            <person name="Mardis E.R."/>
            <person name="Wilson R.K."/>
        </authorList>
    </citation>
    <scope>NUCLEOTIDE SEQUENCE [LARGE SCALE GENOMIC DNA]</scope>
    <source>
        <strain evidence="2 3">DSM 17216</strain>
    </source>
</reference>
<evidence type="ECO:0000313" key="3">
    <source>
        <dbReference type="Proteomes" id="UP000005819"/>
    </source>
</evidence>
<dbReference type="AlphaFoldDB" id="B0MSE1"/>
<evidence type="ECO:0000313" key="2">
    <source>
        <dbReference type="EMBL" id="EDS04831.1"/>
    </source>
</evidence>
<protein>
    <submittedName>
        <fullName evidence="2">Uncharacterized protein</fullName>
    </submittedName>
</protein>
<name>B0MSE1_9BACT</name>
<reference evidence="2 3" key="2">
    <citation type="submission" date="2007-11" db="EMBL/GenBank/DDBJ databases">
        <title>Draft genome sequence of Alistipes putredinis (DSM 17216).</title>
        <authorList>
            <person name="Sudarsanam P."/>
            <person name="Ley R."/>
            <person name="Guruge J."/>
            <person name="Turnbaugh P.J."/>
            <person name="Mahowald M."/>
            <person name="Liep D."/>
            <person name="Gordon J."/>
        </authorList>
    </citation>
    <scope>NUCLEOTIDE SEQUENCE [LARGE SCALE GENOMIC DNA]</scope>
    <source>
        <strain evidence="2 3">DSM 17216</strain>
    </source>
</reference>
<evidence type="ECO:0000313" key="1">
    <source>
        <dbReference type="EMBL" id="EDS02753.1"/>
    </source>
</evidence>
<proteinExistence type="predicted"/>
<keyword evidence="3" id="KW-1185">Reference proteome</keyword>
<comment type="caution">
    <text evidence="2">The sequence shown here is derived from an EMBL/GenBank/DDBJ whole genome shotgun (WGS) entry which is preliminary data.</text>
</comment>
<dbReference type="EMBL" id="ABFK02000020">
    <property type="protein sequence ID" value="EDS02753.1"/>
    <property type="molecule type" value="Genomic_DNA"/>
</dbReference>
<sequence length="42" mass="5016">MRFFLSFLLSSPRKFRIAMVSEVVRTGIRILGKIKNYEELIR</sequence>
<organism evidence="2 3">
    <name type="scientific">Alistipes putredinis DSM 17216</name>
    <dbReference type="NCBI Taxonomy" id="445970"/>
    <lineage>
        <taxon>Bacteria</taxon>
        <taxon>Pseudomonadati</taxon>
        <taxon>Bacteroidota</taxon>
        <taxon>Bacteroidia</taxon>
        <taxon>Bacteroidales</taxon>
        <taxon>Rikenellaceae</taxon>
        <taxon>Alistipes</taxon>
    </lineage>
</organism>
<gene>
    <name evidence="2" type="ORF">ALIPUT_00012</name>
    <name evidence="1" type="ORF">ALIPUT_02285</name>
</gene>
<dbReference type="HOGENOM" id="CLU_3246257_0_0_10"/>
<dbReference type="Proteomes" id="UP000005819">
    <property type="component" value="Unassembled WGS sequence"/>
</dbReference>
<accession>B0MSE1</accession>